<name>A0A085NH33_9BILA</name>
<accession>A0A085NH33</accession>
<evidence type="ECO:0000313" key="1">
    <source>
        <dbReference type="EMBL" id="KFD68779.1"/>
    </source>
</evidence>
<proteinExistence type="predicted"/>
<dbReference type="Proteomes" id="UP000030758">
    <property type="component" value="Unassembled WGS sequence"/>
</dbReference>
<dbReference type="AlphaFoldDB" id="A0A085NH33"/>
<organism evidence="1">
    <name type="scientific">Trichuris suis</name>
    <name type="common">pig whipworm</name>
    <dbReference type="NCBI Taxonomy" id="68888"/>
    <lineage>
        <taxon>Eukaryota</taxon>
        <taxon>Metazoa</taxon>
        <taxon>Ecdysozoa</taxon>
        <taxon>Nematoda</taxon>
        <taxon>Enoplea</taxon>
        <taxon>Dorylaimia</taxon>
        <taxon>Trichinellida</taxon>
        <taxon>Trichuridae</taxon>
        <taxon>Trichuris</taxon>
    </lineage>
</organism>
<reference evidence="1" key="1">
    <citation type="journal article" date="2014" name="Nat. Genet.">
        <title>Genome and transcriptome of the porcine whipworm Trichuris suis.</title>
        <authorList>
            <person name="Jex A.R."/>
            <person name="Nejsum P."/>
            <person name="Schwarz E.M."/>
            <person name="Hu L."/>
            <person name="Young N.D."/>
            <person name="Hall R.S."/>
            <person name="Korhonen P.K."/>
            <person name="Liao S."/>
            <person name="Thamsborg S."/>
            <person name="Xia J."/>
            <person name="Xu P."/>
            <person name="Wang S."/>
            <person name="Scheerlinck J.P."/>
            <person name="Hofmann A."/>
            <person name="Sternberg P.W."/>
            <person name="Wang J."/>
            <person name="Gasser R.B."/>
        </authorList>
    </citation>
    <scope>NUCLEOTIDE SEQUENCE [LARGE SCALE GENOMIC DNA]</scope>
    <source>
        <strain evidence="1">DCEP-RM93F</strain>
    </source>
</reference>
<sequence length="65" mass="7766">MNDNRFGKTRDLVRTIREIKEPSHAKMDMIKDKNVRDLTNTEEGKNRWREYAAYKKELDVIDKPG</sequence>
<gene>
    <name evidence="1" type="ORF">M514_19020</name>
</gene>
<protein>
    <submittedName>
        <fullName evidence="1">Uncharacterized protein</fullName>
    </submittedName>
</protein>
<dbReference type="EMBL" id="KL367501">
    <property type="protein sequence ID" value="KFD68779.1"/>
    <property type="molecule type" value="Genomic_DNA"/>
</dbReference>